<dbReference type="PROSITE" id="PS51747">
    <property type="entry name" value="CYT_DCMP_DEAMINASES_2"/>
    <property type="match status" value="1"/>
</dbReference>
<name>A0A1F7IBC2_9BACT</name>
<dbReference type="Pfam" id="PF00383">
    <property type="entry name" value="dCMP_cyt_deam_1"/>
    <property type="match status" value="1"/>
</dbReference>
<dbReference type="EMBL" id="MGAG01000021">
    <property type="protein sequence ID" value="OGK40654.1"/>
    <property type="molecule type" value="Genomic_DNA"/>
</dbReference>
<dbReference type="Gene3D" id="3.40.140.10">
    <property type="entry name" value="Cytidine Deaminase, domain 2"/>
    <property type="match status" value="1"/>
</dbReference>
<organism evidence="2 3">
    <name type="scientific">Candidatus Roizmanbacteria bacterium RIFCSPLOWO2_01_FULL_37_12</name>
    <dbReference type="NCBI Taxonomy" id="1802056"/>
    <lineage>
        <taxon>Bacteria</taxon>
        <taxon>Candidatus Roizmaniibacteriota</taxon>
    </lineage>
</organism>
<comment type="caution">
    <text evidence="2">The sequence shown here is derived from an EMBL/GenBank/DDBJ whole genome shotgun (WGS) entry which is preliminary data.</text>
</comment>
<dbReference type="AlphaFoldDB" id="A0A1F7IBC2"/>
<proteinExistence type="predicted"/>
<dbReference type="InterPro" id="IPR002125">
    <property type="entry name" value="CMP_dCMP_dom"/>
</dbReference>
<evidence type="ECO:0000259" key="1">
    <source>
        <dbReference type="PROSITE" id="PS51747"/>
    </source>
</evidence>
<evidence type="ECO:0000313" key="3">
    <source>
        <dbReference type="Proteomes" id="UP000177698"/>
    </source>
</evidence>
<reference evidence="2 3" key="1">
    <citation type="journal article" date="2016" name="Nat. Commun.">
        <title>Thousands of microbial genomes shed light on interconnected biogeochemical processes in an aquifer system.</title>
        <authorList>
            <person name="Anantharaman K."/>
            <person name="Brown C.T."/>
            <person name="Hug L.A."/>
            <person name="Sharon I."/>
            <person name="Castelle C.J."/>
            <person name="Probst A.J."/>
            <person name="Thomas B.C."/>
            <person name="Singh A."/>
            <person name="Wilkins M.J."/>
            <person name="Karaoz U."/>
            <person name="Brodie E.L."/>
            <person name="Williams K.H."/>
            <person name="Hubbard S.S."/>
            <person name="Banfield J.F."/>
        </authorList>
    </citation>
    <scope>NUCLEOTIDE SEQUENCE [LARGE SCALE GENOMIC DNA]</scope>
</reference>
<dbReference type="Proteomes" id="UP000177698">
    <property type="component" value="Unassembled WGS sequence"/>
</dbReference>
<dbReference type="PANTHER" id="PTHR11079">
    <property type="entry name" value="CYTOSINE DEAMINASE FAMILY MEMBER"/>
    <property type="match status" value="1"/>
</dbReference>
<evidence type="ECO:0000313" key="2">
    <source>
        <dbReference type="EMBL" id="OGK40654.1"/>
    </source>
</evidence>
<dbReference type="GO" id="GO:0003824">
    <property type="term" value="F:catalytic activity"/>
    <property type="evidence" value="ECO:0007669"/>
    <property type="project" value="InterPro"/>
</dbReference>
<dbReference type="CDD" id="cd01285">
    <property type="entry name" value="nucleoside_deaminase"/>
    <property type="match status" value="1"/>
</dbReference>
<dbReference type="PANTHER" id="PTHR11079:SF162">
    <property type="entry name" value="RIBOFLAVIN BIOSYNTHESIS PROTEIN PYRD, CHLOROPLASTIC"/>
    <property type="match status" value="1"/>
</dbReference>
<protein>
    <recommendedName>
        <fullName evidence="1">CMP/dCMP-type deaminase domain-containing protein</fullName>
    </recommendedName>
</protein>
<dbReference type="SUPFAM" id="SSF53927">
    <property type="entry name" value="Cytidine deaminase-like"/>
    <property type="match status" value="1"/>
</dbReference>
<gene>
    <name evidence="2" type="ORF">A2954_02090</name>
</gene>
<dbReference type="InterPro" id="IPR016193">
    <property type="entry name" value="Cytidine_deaminase-like"/>
</dbReference>
<dbReference type="STRING" id="1802056.A2954_02090"/>
<sequence length="151" mass="17100">MLQRSSHEKFMRKAIETAETASKKGHHPFAVVVVNGTGKIIWRDHNKVKTTMDPTAHAEINSIRKLSKKLKTLNLKGLTFYSTTEPCPVCFTAMNNSQISAVYFGASAHPTQFLPLSAKKLAKYAKKYPIKVVGGILEKECLEQRERLWRR</sequence>
<feature type="domain" description="CMP/dCMP-type deaminase" evidence="1">
    <location>
        <begin position="5"/>
        <end position="116"/>
    </location>
</feature>
<accession>A0A1F7IBC2</accession>